<evidence type="ECO:0000256" key="1">
    <source>
        <dbReference type="SAM" id="Phobius"/>
    </source>
</evidence>
<feature type="transmembrane region" description="Helical" evidence="1">
    <location>
        <begin position="13"/>
        <end position="31"/>
    </location>
</feature>
<keyword evidence="1" id="KW-0812">Transmembrane</keyword>
<dbReference type="EMBL" id="MK250085">
    <property type="protein sequence ID" value="QDY51713.1"/>
    <property type="molecule type" value="Genomic_DNA"/>
</dbReference>
<sequence>MFNEIPISKILKFIVYILLIYFSLVFLMSKIKVDNIEIKNKNNLINFEEKYKLPKNNFRGKNLTKLEK</sequence>
<organism evidence="2">
    <name type="scientific">Mimiviridae sp. ChoanoV1</name>
    <dbReference type="NCBI Taxonomy" id="2596887"/>
    <lineage>
        <taxon>Viruses</taxon>
        <taxon>Varidnaviria</taxon>
        <taxon>Bamfordvirae</taxon>
        <taxon>Nucleocytoviricota</taxon>
        <taxon>Megaviricetes</taxon>
        <taxon>Imitervirales</taxon>
        <taxon>Schizomimiviridae</taxon>
    </lineage>
</organism>
<reference evidence="2" key="1">
    <citation type="submission" date="2018-11" db="EMBL/GenBank/DDBJ databases">
        <title>A distinct lineage of giant viruses engineers rhodopsin photosystems in predatory marine eukaryotes.</title>
        <authorList>
            <person name="Needham D.M."/>
            <person name="Yoshizawa S."/>
            <person name="Hosaka T."/>
            <person name="Poirier C."/>
            <person name="Choi C.-J."/>
            <person name="Hehenberger E."/>
            <person name="Irwin N.A.T."/>
            <person name="Wilken S."/>
            <person name="Yung C.-M."/>
            <person name="Bachy C."/>
            <person name="Kurihara R."/>
            <person name="Nakajima Y."/>
            <person name="Kojima K."/>
            <person name="Kimura-Someya T."/>
            <person name="Leonard G."/>
            <person name="Malmstrom R.R."/>
            <person name="Mende D."/>
            <person name="Olson D.K."/>
            <person name="Sudo Y."/>
            <person name="Sudek S."/>
            <person name="Richards T.A."/>
            <person name="DeLong E.F."/>
            <person name="Keeling P.J."/>
            <person name="Santoro A.E."/>
            <person name="Shirouzu M."/>
            <person name="Iwasaki W."/>
            <person name="Worden A.Z."/>
        </authorList>
    </citation>
    <scope>NUCLEOTIDE SEQUENCE</scope>
</reference>
<protein>
    <submittedName>
        <fullName evidence="2">Uncharacterized protein</fullName>
    </submittedName>
</protein>
<keyword evidence="1" id="KW-1133">Transmembrane helix</keyword>
<gene>
    <name evidence="2" type="ORF">1_98</name>
</gene>
<accession>A0A5B8HVR2</accession>
<keyword evidence="1" id="KW-0472">Membrane</keyword>
<proteinExistence type="predicted"/>
<name>A0A5B8HVR2_9VIRU</name>
<evidence type="ECO:0000313" key="2">
    <source>
        <dbReference type="EMBL" id="QDY51713.1"/>
    </source>
</evidence>